<organism evidence="2 3">
    <name type="scientific">Schaalia radingae</name>
    <dbReference type="NCBI Taxonomy" id="131110"/>
    <lineage>
        <taxon>Bacteria</taxon>
        <taxon>Bacillati</taxon>
        <taxon>Actinomycetota</taxon>
        <taxon>Actinomycetes</taxon>
        <taxon>Actinomycetales</taxon>
        <taxon>Actinomycetaceae</taxon>
        <taxon>Schaalia</taxon>
    </lineage>
</organism>
<dbReference type="PANTHER" id="PTHR12110:SF21">
    <property type="entry name" value="XYLOSE ISOMERASE-LIKE TIM BARREL DOMAIN-CONTAINING PROTEIN"/>
    <property type="match status" value="1"/>
</dbReference>
<sequence>MVHIALDPNMYYRSMSTAQTLHKARELGFNYVELSPNTEFHFWQRHPKWDDDLIDELKKAEKDTGVKIETLNPVFNWSSVDEQERQAQVRNWRSLLEAADRLDVRKIVSEFSGNPNTLVQCEHQWYKSIDELSGDFEKYGIQLAMEPHPYDFVETHDEAYSIIRGVNKDWIGYEYCGPHTFHISEGKGDIERMIKHCAPKLREVHVADAYNHAANDGNRYIVNPPGVDARVHQHNEIGQGEVNWSELFDALREVNFDGVFSVCIFGWHEWADEMNTRVLERLRSEFPDAR</sequence>
<dbReference type="PANTHER" id="PTHR12110">
    <property type="entry name" value="HYDROXYPYRUVATE ISOMERASE"/>
    <property type="match status" value="1"/>
</dbReference>
<dbReference type="RefSeq" id="WP_070726532.1">
    <property type="nucleotide sequence ID" value="NZ_LT629792.1"/>
</dbReference>
<keyword evidence="3" id="KW-1185">Reference proteome</keyword>
<dbReference type="Proteomes" id="UP000198976">
    <property type="component" value="Chromosome I"/>
</dbReference>
<name>A0ABY0V6Z2_9ACTO</name>
<feature type="domain" description="Xylose isomerase-like TIM barrel" evidence="1">
    <location>
        <begin position="22"/>
        <end position="273"/>
    </location>
</feature>
<dbReference type="SUPFAM" id="SSF51658">
    <property type="entry name" value="Xylose isomerase-like"/>
    <property type="match status" value="1"/>
</dbReference>
<dbReference type="InterPro" id="IPR013022">
    <property type="entry name" value="Xyl_isomerase-like_TIM-brl"/>
</dbReference>
<reference evidence="2 3" key="1">
    <citation type="submission" date="2016-10" db="EMBL/GenBank/DDBJ databases">
        <authorList>
            <person name="Varghese N."/>
            <person name="Submissions S."/>
        </authorList>
    </citation>
    <scope>NUCLEOTIDE SEQUENCE [LARGE SCALE GENOMIC DNA]</scope>
    <source>
        <strain evidence="2 3">DSM 9169</strain>
    </source>
</reference>
<dbReference type="EMBL" id="LT629792">
    <property type="protein sequence ID" value="SDT92004.1"/>
    <property type="molecule type" value="Genomic_DNA"/>
</dbReference>
<dbReference type="InterPro" id="IPR050312">
    <property type="entry name" value="IolE/XylAMocC-like"/>
</dbReference>
<dbReference type="Gene3D" id="3.20.20.150">
    <property type="entry name" value="Divalent-metal-dependent TIM barrel enzymes"/>
    <property type="match status" value="1"/>
</dbReference>
<accession>A0ABY0V6Z2</accession>
<gene>
    <name evidence="2" type="ORF">SAMN04489714_0899</name>
</gene>
<proteinExistence type="predicted"/>
<dbReference type="Pfam" id="PF01261">
    <property type="entry name" value="AP_endonuc_2"/>
    <property type="match status" value="1"/>
</dbReference>
<dbReference type="InterPro" id="IPR036237">
    <property type="entry name" value="Xyl_isomerase-like_sf"/>
</dbReference>
<evidence type="ECO:0000313" key="2">
    <source>
        <dbReference type="EMBL" id="SDT92004.1"/>
    </source>
</evidence>
<evidence type="ECO:0000259" key="1">
    <source>
        <dbReference type="Pfam" id="PF01261"/>
    </source>
</evidence>
<evidence type="ECO:0000313" key="3">
    <source>
        <dbReference type="Proteomes" id="UP000198976"/>
    </source>
</evidence>
<protein>
    <submittedName>
        <fullName evidence="2">Myo-inositol catabolism protein IolH</fullName>
    </submittedName>
</protein>